<evidence type="ECO:0000256" key="1">
    <source>
        <dbReference type="SAM" id="MobiDB-lite"/>
    </source>
</evidence>
<dbReference type="PANTHER" id="PTHR31973">
    <property type="entry name" value="POLYPROTEIN, PUTATIVE-RELATED"/>
    <property type="match status" value="1"/>
</dbReference>
<accession>A0ABQ4YGC5</accession>
<keyword evidence="3" id="KW-1185">Reference proteome</keyword>
<dbReference type="Proteomes" id="UP001151760">
    <property type="component" value="Unassembled WGS sequence"/>
</dbReference>
<reference evidence="2" key="2">
    <citation type="submission" date="2022-01" db="EMBL/GenBank/DDBJ databases">
        <authorList>
            <person name="Yamashiro T."/>
            <person name="Shiraishi A."/>
            <person name="Satake H."/>
            <person name="Nakayama K."/>
        </authorList>
    </citation>
    <scope>NUCLEOTIDE SEQUENCE</scope>
</reference>
<feature type="region of interest" description="Disordered" evidence="1">
    <location>
        <begin position="191"/>
        <end position="215"/>
    </location>
</feature>
<dbReference type="PANTHER" id="PTHR31973:SF190">
    <property type="entry name" value="MULE TRANSPOSASE DOMAIN-CONTAINING PROTEIN"/>
    <property type="match status" value="1"/>
</dbReference>
<dbReference type="EMBL" id="BQNB010010406">
    <property type="protein sequence ID" value="GJS76849.1"/>
    <property type="molecule type" value="Genomic_DNA"/>
</dbReference>
<comment type="caution">
    <text evidence="2">The sequence shown here is derived from an EMBL/GenBank/DDBJ whole genome shotgun (WGS) entry which is preliminary data.</text>
</comment>
<sequence length="376" mass="43614">MNGRLEEELCETFLDIFRESFIGFRIGLFPYLEAQNQPSPLLRPLTTSCKNIIFCCDPFWGCYNTEESKDSEDSDFECDIEDRTDDVHVDIEMFRKNTDPSVEWVGSTEPELEVENNDQFVYEECELEDFNSDIDPNDDEAEAERKKALRKLSKCHKPLDESQLKNRRELYSTKNDKERVRAECRGLVPVFSNTMPSGDSGSNVDGPTDGPSGSQRRLYQHWQRHSHVLNIATATTVSHFNRNIEELKSENKDVYDWLKDIPPQHWARPHCDVLLNNMCEVLNRQLLDGRDNLIITCLEFIREYLMKRIVIVQQVINKSTGPLTPKVTKIFEFIKKQVAQYIITWNGGFCIKQLVNIGTSVWSMWKKEVVLVESGI</sequence>
<reference evidence="2" key="1">
    <citation type="journal article" date="2022" name="Int. J. Mol. Sci.">
        <title>Draft Genome of Tanacetum Coccineum: Genomic Comparison of Closely Related Tanacetum-Family Plants.</title>
        <authorList>
            <person name="Yamashiro T."/>
            <person name="Shiraishi A."/>
            <person name="Nakayama K."/>
            <person name="Satake H."/>
        </authorList>
    </citation>
    <scope>NUCLEOTIDE SEQUENCE</scope>
</reference>
<gene>
    <name evidence="2" type="ORF">Tco_0726730</name>
</gene>
<evidence type="ECO:0000313" key="3">
    <source>
        <dbReference type="Proteomes" id="UP001151760"/>
    </source>
</evidence>
<evidence type="ECO:0000313" key="2">
    <source>
        <dbReference type="EMBL" id="GJS76849.1"/>
    </source>
</evidence>
<organism evidence="2 3">
    <name type="scientific">Tanacetum coccineum</name>
    <dbReference type="NCBI Taxonomy" id="301880"/>
    <lineage>
        <taxon>Eukaryota</taxon>
        <taxon>Viridiplantae</taxon>
        <taxon>Streptophyta</taxon>
        <taxon>Embryophyta</taxon>
        <taxon>Tracheophyta</taxon>
        <taxon>Spermatophyta</taxon>
        <taxon>Magnoliopsida</taxon>
        <taxon>eudicotyledons</taxon>
        <taxon>Gunneridae</taxon>
        <taxon>Pentapetalae</taxon>
        <taxon>asterids</taxon>
        <taxon>campanulids</taxon>
        <taxon>Asterales</taxon>
        <taxon>Asteraceae</taxon>
        <taxon>Asteroideae</taxon>
        <taxon>Anthemideae</taxon>
        <taxon>Anthemidinae</taxon>
        <taxon>Tanacetum</taxon>
    </lineage>
</organism>
<name>A0ABQ4YGC5_9ASTR</name>
<protein>
    <submittedName>
        <fullName evidence="2">Uncharacterized protein</fullName>
    </submittedName>
</protein>
<proteinExistence type="predicted"/>